<accession>A0A931CDM1</accession>
<keyword evidence="2" id="KW-1185">Reference proteome</keyword>
<dbReference type="SUPFAM" id="SSF160631">
    <property type="entry name" value="SMI1/KNR4-like"/>
    <property type="match status" value="1"/>
</dbReference>
<comment type="caution">
    <text evidence="1">The sequence shown here is derived from an EMBL/GenBank/DDBJ whole genome shotgun (WGS) entry which is preliminary data.</text>
</comment>
<gene>
    <name evidence="1" type="ORF">I4J89_42795</name>
</gene>
<reference evidence="1" key="1">
    <citation type="submission" date="2020-11" db="EMBL/GenBank/DDBJ databases">
        <title>Isolation and identification of active actinomycetes.</title>
        <authorList>
            <person name="Sun X."/>
        </authorList>
    </citation>
    <scope>NUCLEOTIDE SEQUENCE</scope>
    <source>
        <strain evidence="1">NEAU-A11</strain>
    </source>
</reference>
<dbReference type="EMBL" id="JADQTO010000035">
    <property type="protein sequence ID" value="MBG0568179.1"/>
    <property type="molecule type" value="Genomic_DNA"/>
</dbReference>
<dbReference type="Gene3D" id="3.40.1580.10">
    <property type="entry name" value="SMI1/KNR4-like"/>
    <property type="match status" value="1"/>
</dbReference>
<dbReference type="Proteomes" id="UP000598146">
    <property type="component" value="Unassembled WGS sequence"/>
</dbReference>
<evidence type="ECO:0000313" key="1">
    <source>
        <dbReference type="EMBL" id="MBG0568179.1"/>
    </source>
</evidence>
<dbReference type="InterPro" id="IPR037883">
    <property type="entry name" value="Knr4/Smi1-like_sf"/>
</dbReference>
<protein>
    <submittedName>
        <fullName evidence="1">SMI1/KNR4 family protein</fullName>
    </submittedName>
</protein>
<name>A0A931CDM1_9ACTN</name>
<dbReference type="RefSeq" id="WP_196419956.1">
    <property type="nucleotide sequence ID" value="NZ_JADQTO010000035.1"/>
</dbReference>
<evidence type="ECO:0000313" key="2">
    <source>
        <dbReference type="Proteomes" id="UP000598146"/>
    </source>
</evidence>
<organism evidence="1 2">
    <name type="scientific">Actinoplanes aureus</name>
    <dbReference type="NCBI Taxonomy" id="2792083"/>
    <lineage>
        <taxon>Bacteria</taxon>
        <taxon>Bacillati</taxon>
        <taxon>Actinomycetota</taxon>
        <taxon>Actinomycetes</taxon>
        <taxon>Micromonosporales</taxon>
        <taxon>Micromonosporaceae</taxon>
        <taxon>Actinoplanes</taxon>
    </lineage>
</organism>
<dbReference type="AlphaFoldDB" id="A0A931CDM1"/>
<sequence length="191" mass="21679">MVIPLYDEIYDRRVSWRKALARLGSLVPPPAHEPVRPDWAGIETRLGLQLPRDYRALVETYGAGKFDDYLVVYTPGGPRDTIDLERQLVSGAERLAYHQDHDEQLPHRPENLLEIAGTDNGESIYWARTPRSGPDDWTIVVNAARDWEDWPAFNGSLVEFLVAVFALEYQCSAFPEDFPSTSLPLSFVSYA</sequence>
<dbReference type="Pfam" id="PF14568">
    <property type="entry name" value="SUKH_6"/>
    <property type="match status" value="1"/>
</dbReference>
<proteinExistence type="predicted"/>